<dbReference type="EMBL" id="CAJPDS010000013">
    <property type="protein sequence ID" value="CAF9913886.1"/>
    <property type="molecule type" value="Genomic_DNA"/>
</dbReference>
<dbReference type="InterPro" id="IPR018944">
    <property type="entry name" value="DNA_pol_lambd_fingers_domain"/>
</dbReference>
<dbReference type="GO" id="GO:0006303">
    <property type="term" value="P:double-strand break repair via nonhomologous end joining"/>
    <property type="evidence" value="ECO:0007669"/>
    <property type="project" value="TreeGrafter"/>
</dbReference>
<dbReference type="InterPro" id="IPR028207">
    <property type="entry name" value="DNA_pol_B_palm_palm"/>
</dbReference>
<protein>
    <recommendedName>
        <fullName evidence="3">DNA-directed DNA polymerase</fullName>
        <ecNumber evidence="3">2.7.7.7</ecNumber>
    </recommendedName>
</protein>
<dbReference type="PANTHER" id="PTHR11276:SF29">
    <property type="entry name" value="DNA POLYMERASE TYPE-X FAMILY PROTEIN POL4"/>
    <property type="match status" value="1"/>
</dbReference>
<dbReference type="InterPro" id="IPR027421">
    <property type="entry name" value="DNA_pol_lamdba_lyase_dom_sf"/>
</dbReference>
<keyword evidence="4" id="KW-0808">Transferase</keyword>
<dbReference type="Pfam" id="PF14716">
    <property type="entry name" value="HHH_8"/>
    <property type="match status" value="1"/>
</dbReference>
<feature type="region of interest" description="Disordered" evidence="12">
    <location>
        <begin position="94"/>
        <end position="190"/>
    </location>
</feature>
<evidence type="ECO:0000256" key="7">
    <source>
        <dbReference type="ARBA" id="ARBA00022763"/>
    </source>
</evidence>
<evidence type="ECO:0000259" key="13">
    <source>
        <dbReference type="PROSITE" id="PS50172"/>
    </source>
</evidence>
<dbReference type="Gene3D" id="1.10.150.110">
    <property type="entry name" value="DNA polymerase beta, N-terminal domain-like"/>
    <property type="match status" value="1"/>
</dbReference>
<feature type="region of interest" description="Disordered" evidence="12">
    <location>
        <begin position="1"/>
        <end position="24"/>
    </location>
</feature>
<keyword evidence="10" id="KW-0539">Nucleus</keyword>
<dbReference type="FunFam" id="1.10.150.110:FF:000005">
    <property type="entry name" value="DNA polymerase POL4"/>
    <property type="match status" value="1"/>
</dbReference>
<dbReference type="InterPro" id="IPR002054">
    <property type="entry name" value="DNA-dir_DNA_pol_X"/>
</dbReference>
<feature type="compositionally biased region" description="Polar residues" evidence="12">
    <location>
        <begin position="1"/>
        <end position="10"/>
    </location>
</feature>
<accession>A0A8H3EUT4</accession>
<comment type="catalytic activity">
    <reaction evidence="11">
        <text>DNA(n) + a 2'-deoxyribonucleoside 5'-triphosphate = DNA(n+1) + diphosphate</text>
        <dbReference type="Rhea" id="RHEA:22508"/>
        <dbReference type="Rhea" id="RHEA-COMP:17339"/>
        <dbReference type="Rhea" id="RHEA-COMP:17340"/>
        <dbReference type="ChEBI" id="CHEBI:33019"/>
        <dbReference type="ChEBI" id="CHEBI:61560"/>
        <dbReference type="ChEBI" id="CHEBI:173112"/>
        <dbReference type="EC" id="2.7.7.7"/>
    </reaction>
</comment>
<dbReference type="InterPro" id="IPR010996">
    <property type="entry name" value="HHH_MUS81"/>
</dbReference>
<dbReference type="SUPFAM" id="SSF81301">
    <property type="entry name" value="Nucleotidyltransferase"/>
    <property type="match status" value="1"/>
</dbReference>
<name>A0A8H3EUT4_9LECA</name>
<evidence type="ECO:0000256" key="9">
    <source>
        <dbReference type="ARBA" id="ARBA00023204"/>
    </source>
</evidence>
<dbReference type="FunFam" id="1.10.150.20:FF:000010">
    <property type="entry name" value="DNA polymerase lambda"/>
    <property type="match status" value="1"/>
</dbReference>
<keyword evidence="6" id="KW-0479">Metal-binding</keyword>
<evidence type="ECO:0000256" key="1">
    <source>
        <dbReference type="ARBA" id="ARBA00004123"/>
    </source>
</evidence>
<dbReference type="GO" id="GO:0003887">
    <property type="term" value="F:DNA-directed DNA polymerase activity"/>
    <property type="evidence" value="ECO:0007669"/>
    <property type="project" value="UniProtKB-KW"/>
</dbReference>
<dbReference type="Pfam" id="PF10391">
    <property type="entry name" value="DNA_pol_lambd_f"/>
    <property type="match status" value="1"/>
</dbReference>
<dbReference type="PANTHER" id="PTHR11276">
    <property type="entry name" value="DNA POLYMERASE TYPE-X FAMILY MEMBER"/>
    <property type="match status" value="1"/>
</dbReference>
<evidence type="ECO:0000256" key="10">
    <source>
        <dbReference type="ARBA" id="ARBA00023242"/>
    </source>
</evidence>
<organism evidence="14 15">
    <name type="scientific">Heterodermia speciosa</name>
    <dbReference type="NCBI Taxonomy" id="116794"/>
    <lineage>
        <taxon>Eukaryota</taxon>
        <taxon>Fungi</taxon>
        <taxon>Dikarya</taxon>
        <taxon>Ascomycota</taxon>
        <taxon>Pezizomycotina</taxon>
        <taxon>Lecanoromycetes</taxon>
        <taxon>OSLEUM clade</taxon>
        <taxon>Lecanoromycetidae</taxon>
        <taxon>Caliciales</taxon>
        <taxon>Physciaceae</taxon>
        <taxon>Heterodermia</taxon>
    </lineage>
</organism>
<dbReference type="Pfam" id="PF14791">
    <property type="entry name" value="DNA_pol_B_thumb"/>
    <property type="match status" value="1"/>
</dbReference>
<evidence type="ECO:0000256" key="12">
    <source>
        <dbReference type="SAM" id="MobiDB-lite"/>
    </source>
</evidence>
<evidence type="ECO:0000256" key="8">
    <source>
        <dbReference type="ARBA" id="ARBA00022932"/>
    </source>
</evidence>
<dbReference type="InterPro" id="IPR022312">
    <property type="entry name" value="DNA_pol_X"/>
</dbReference>
<dbReference type="InterPro" id="IPR029398">
    <property type="entry name" value="PolB_thumb"/>
</dbReference>
<dbReference type="GO" id="GO:0003677">
    <property type="term" value="F:DNA binding"/>
    <property type="evidence" value="ECO:0007669"/>
    <property type="project" value="InterPro"/>
</dbReference>
<evidence type="ECO:0000313" key="14">
    <source>
        <dbReference type="EMBL" id="CAF9913886.1"/>
    </source>
</evidence>
<dbReference type="Gene3D" id="3.30.210.10">
    <property type="entry name" value="DNA polymerase, thumb domain"/>
    <property type="match status" value="1"/>
</dbReference>
<dbReference type="SUPFAM" id="SSF81585">
    <property type="entry name" value="PsbU/PolX domain-like"/>
    <property type="match status" value="1"/>
</dbReference>
<dbReference type="PRINTS" id="PR00869">
    <property type="entry name" value="DNAPOLX"/>
</dbReference>
<dbReference type="InterPro" id="IPR002008">
    <property type="entry name" value="DNA_pol_X_beta-like"/>
</dbReference>
<feature type="domain" description="BRCT" evidence="13">
    <location>
        <begin position="197"/>
        <end position="222"/>
    </location>
</feature>
<evidence type="ECO:0000313" key="15">
    <source>
        <dbReference type="Proteomes" id="UP000664521"/>
    </source>
</evidence>
<keyword evidence="15" id="KW-1185">Reference proteome</keyword>
<dbReference type="GO" id="GO:0005634">
    <property type="term" value="C:nucleus"/>
    <property type="evidence" value="ECO:0007669"/>
    <property type="project" value="UniProtKB-SubCell"/>
</dbReference>
<dbReference type="CDD" id="cd00141">
    <property type="entry name" value="NT_POLXc"/>
    <property type="match status" value="1"/>
</dbReference>
<dbReference type="InterPro" id="IPR043519">
    <property type="entry name" value="NT_sf"/>
</dbReference>
<dbReference type="SMART" id="SM00483">
    <property type="entry name" value="POLXc"/>
    <property type="match status" value="1"/>
</dbReference>
<dbReference type="PRINTS" id="PR00870">
    <property type="entry name" value="DNAPOLXBETA"/>
</dbReference>
<dbReference type="InterPro" id="IPR037160">
    <property type="entry name" value="DNA_Pol_thumb_sf"/>
</dbReference>
<reference evidence="14" key="1">
    <citation type="submission" date="2021-03" db="EMBL/GenBank/DDBJ databases">
        <authorList>
            <person name="Tagirdzhanova G."/>
        </authorList>
    </citation>
    <scope>NUCLEOTIDE SEQUENCE</scope>
</reference>
<evidence type="ECO:0000256" key="11">
    <source>
        <dbReference type="ARBA" id="ARBA00049244"/>
    </source>
</evidence>
<keyword evidence="8" id="KW-0239">DNA-directed DNA polymerase</keyword>
<comment type="similarity">
    <text evidence="2">Belongs to the DNA polymerase type-X family.</text>
</comment>
<dbReference type="FunFam" id="3.30.210.10:FF:000005">
    <property type="entry name" value="DNA polymerase IV"/>
    <property type="match status" value="1"/>
</dbReference>
<comment type="subcellular location">
    <subcellularLocation>
        <location evidence="1">Nucleus</location>
    </subcellularLocation>
</comment>
<dbReference type="GO" id="GO:0046872">
    <property type="term" value="F:metal ion binding"/>
    <property type="evidence" value="ECO:0007669"/>
    <property type="project" value="UniProtKB-KW"/>
</dbReference>
<evidence type="ECO:0000256" key="3">
    <source>
        <dbReference type="ARBA" id="ARBA00012417"/>
    </source>
</evidence>
<dbReference type="OrthoDB" id="205514at2759"/>
<dbReference type="SUPFAM" id="SSF47802">
    <property type="entry name" value="DNA polymerase beta, N-terminal domain-like"/>
    <property type="match status" value="1"/>
</dbReference>
<dbReference type="EC" id="2.7.7.7" evidence="3"/>
<dbReference type="InterPro" id="IPR001357">
    <property type="entry name" value="BRCT_dom"/>
</dbReference>
<proteinExistence type="inferred from homology"/>
<gene>
    <name evidence="14" type="ORF">HETSPECPRED_001686</name>
</gene>
<dbReference type="PROSITE" id="PS50172">
    <property type="entry name" value="BRCT"/>
    <property type="match status" value="1"/>
</dbReference>
<evidence type="ECO:0000256" key="6">
    <source>
        <dbReference type="ARBA" id="ARBA00022723"/>
    </source>
</evidence>
<feature type="compositionally biased region" description="Polar residues" evidence="12">
    <location>
        <begin position="133"/>
        <end position="144"/>
    </location>
</feature>
<dbReference type="Gene3D" id="3.30.460.10">
    <property type="entry name" value="Beta Polymerase, domain 2"/>
    <property type="match status" value="1"/>
</dbReference>
<sequence>MTGSQASDSTVGKEHDALHPTPKSNLRLECLPPVFVLALHLSTEELHRAEDELSCHGAPLTYDITEARIVLGNTAKKRRAKLELQWANVMIDESDASKSESPLKATGKGDRNVPATKRRKLNKNLESRMVTAETKSSPGSSTAESETENEDNTGLKPLSQLSISQVEKASVADTSDSEASEKSSSSPFDRDSFAGRVKVVKLDWFYESLAKGKPQPFEPFIVYEAKLLPPHEPAIRAQTVSSTIATRLPRPTAVCSPHVEESAVHEIVKRAQADAKPHFSRNQRRERVNDAMKNDFTGRRFLHAGGSKNQSFTKPSKLLHQTTSEHDEDISQALPQMPDWVLQNKIYSCERSTPLHCPNENFIEQLSSIKLARVLTGDDIGVRAYSTSIASIAAYPHVIASMREVLALPGCDQKIAYLFHEWQDSGGTIQAVADIESNQVLTVLRQFYEIWGVGAKTAREFYYDHGWRELDDIVEKGWKSLQRVQQIGLKYYDEFQLKMPRSEVEAIAAIVAEHGCRVTDSGLECIIVGGYRRGKDKCGDVDIILSHREEHQTYDLVDRVTKSLETEGWITHTLTVNLTNTKRDQQPLPLAPLAGGHGFDTLDKALVVWQSQDWPTRSADLAVNPRAKNQNPHRRVDIIVSPWRTVGCAIAGWTSGTTFQRDLRRYVKKVKGWKFDSSGVRERGSGRWVDLEEWGDPKTRAPTWQVAERRVFEGLGLVYREPWERCTG</sequence>
<dbReference type="AlphaFoldDB" id="A0A8H3EUT4"/>
<keyword evidence="7" id="KW-0227">DNA damage</keyword>
<evidence type="ECO:0000256" key="5">
    <source>
        <dbReference type="ARBA" id="ARBA00022695"/>
    </source>
</evidence>
<comment type="caution">
    <text evidence="14">The sequence shown here is derived from an EMBL/GenBank/DDBJ whole genome shotgun (WGS) entry which is preliminary data.</text>
</comment>
<keyword evidence="9" id="KW-0234">DNA repair</keyword>
<dbReference type="Gene3D" id="1.10.150.20">
    <property type="entry name" value="5' to 3' exonuclease, C-terminal subdomain"/>
    <property type="match status" value="1"/>
</dbReference>
<dbReference type="Pfam" id="PF14792">
    <property type="entry name" value="DNA_pol_B_palm"/>
    <property type="match status" value="1"/>
</dbReference>
<keyword evidence="5" id="KW-0548">Nucleotidyltransferase</keyword>
<evidence type="ECO:0000256" key="4">
    <source>
        <dbReference type="ARBA" id="ARBA00022679"/>
    </source>
</evidence>
<dbReference type="Proteomes" id="UP000664521">
    <property type="component" value="Unassembled WGS sequence"/>
</dbReference>
<evidence type="ECO:0000256" key="2">
    <source>
        <dbReference type="ARBA" id="ARBA00008323"/>
    </source>
</evidence>